<comment type="caution">
    <text evidence="1">The sequence shown here is derived from an EMBL/GenBank/DDBJ whole genome shotgun (WGS) entry which is preliminary data.</text>
</comment>
<dbReference type="Proteomes" id="UP000824540">
    <property type="component" value="Unassembled WGS sequence"/>
</dbReference>
<sequence length="59" mass="6791">MLYHKRHQRGRMARWNSTCLVLVPRAPSNSTEWFGKCPGEPANHDVLLEGAMELRVSQQ</sequence>
<reference evidence="1" key="1">
    <citation type="thesis" date="2021" institute="BYU ScholarsArchive" country="Provo, UT, USA">
        <title>Applications of and Algorithms for Genome Assembly and Genomic Analyses with an Emphasis on Marine Teleosts.</title>
        <authorList>
            <person name="Pickett B.D."/>
        </authorList>
    </citation>
    <scope>NUCLEOTIDE SEQUENCE</scope>
    <source>
        <strain evidence="1">HI-2016</strain>
    </source>
</reference>
<protein>
    <submittedName>
        <fullName evidence="1">Uncharacterized protein</fullName>
    </submittedName>
</protein>
<evidence type="ECO:0000313" key="1">
    <source>
        <dbReference type="EMBL" id="KAG9338974.1"/>
    </source>
</evidence>
<accession>A0A8T2NG46</accession>
<organism evidence="1 2">
    <name type="scientific">Albula glossodonta</name>
    <name type="common">roundjaw bonefish</name>
    <dbReference type="NCBI Taxonomy" id="121402"/>
    <lineage>
        <taxon>Eukaryota</taxon>
        <taxon>Metazoa</taxon>
        <taxon>Chordata</taxon>
        <taxon>Craniata</taxon>
        <taxon>Vertebrata</taxon>
        <taxon>Euteleostomi</taxon>
        <taxon>Actinopterygii</taxon>
        <taxon>Neopterygii</taxon>
        <taxon>Teleostei</taxon>
        <taxon>Albuliformes</taxon>
        <taxon>Albulidae</taxon>
        <taxon>Albula</taxon>
    </lineage>
</organism>
<gene>
    <name evidence="1" type="ORF">JZ751_024368</name>
</gene>
<evidence type="ECO:0000313" key="2">
    <source>
        <dbReference type="Proteomes" id="UP000824540"/>
    </source>
</evidence>
<name>A0A8T2NG46_9TELE</name>
<proteinExistence type="predicted"/>
<keyword evidence="2" id="KW-1185">Reference proteome</keyword>
<dbReference type="EMBL" id="JAFBMS010000060">
    <property type="protein sequence ID" value="KAG9338974.1"/>
    <property type="molecule type" value="Genomic_DNA"/>
</dbReference>
<dbReference type="AlphaFoldDB" id="A0A8T2NG46"/>